<dbReference type="STRING" id="570947.SAMN05421687_104248"/>
<keyword evidence="2" id="KW-1185">Reference proteome</keyword>
<protein>
    <submittedName>
        <fullName evidence="1">Uncharacterized protein</fullName>
    </submittedName>
</protein>
<gene>
    <name evidence="1" type="ORF">SAMN05421687_104248</name>
</gene>
<sequence>MGTARAEDPMDQAIGLIHSAEAGPMENDVFFLTHGFIKDFKRKNSFCPKLH</sequence>
<organism evidence="1 2">
    <name type="scientific">Salimicrobium flavidum</name>
    <dbReference type="NCBI Taxonomy" id="570947"/>
    <lineage>
        <taxon>Bacteria</taxon>
        <taxon>Bacillati</taxon>
        <taxon>Bacillota</taxon>
        <taxon>Bacilli</taxon>
        <taxon>Bacillales</taxon>
        <taxon>Bacillaceae</taxon>
        <taxon>Salimicrobium</taxon>
    </lineage>
</organism>
<evidence type="ECO:0000313" key="1">
    <source>
        <dbReference type="EMBL" id="SIS46167.1"/>
    </source>
</evidence>
<accession>A0A1N7JA69</accession>
<proteinExistence type="predicted"/>
<dbReference type="AlphaFoldDB" id="A0A1N7JA69"/>
<evidence type="ECO:0000313" key="2">
    <source>
        <dbReference type="Proteomes" id="UP000187608"/>
    </source>
</evidence>
<dbReference type="Proteomes" id="UP000187608">
    <property type="component" value="Unassembled WGS sequence"/>
</dbReference>
<name>A0A1N7JA69_9BACI</name>
<reference evidence="2" key="1">
    <citation type="submission" date="2017-01" db="EMBL/GenBank/DDBJ databases">
        <authorList>
            <person name="Varghese N."/>
            <person name="Submissions S."/>
        </authorList>
    </citation>
    <scope>NUCLEOTIDE SEQUENCE [LARGE SCALE GENOMIC DNA]</scope>
    <source>
        <strain evidence="2">DSM 23127</strain>
    </source>
</reference>
<dbReference type="EMBL" id="FTOC01000004">
    <property type="protein sequence ID" value="SIS46167.1"/>
    <property type="molecule type" value="Genomic_DNA"/>
</dbReference>